<dbReference type="PANTHER" id="PTHR23416">
    <property type="entry name" value="SIALIC ACID SYNTHASE-RELATED"/>
    <property type="match status" value="1"/>
</dbReference>
<comment type="caution">
    <text evidence="4">The sequence shown here is derived from an EMBL/GenBank/DDBJ whole genome shotgun (WGS) entry which is preliminary data.</text>
</comment>
<keyword evidence="2" id="KW-0677">Repeat</keyword>
<dbReference type="SUPFAM" id="SSF51161">
    <property type="entry name" value="Trimeric LpxA-like enzymes"/>
    <property type="match status" value="1"/>
</dbReference>
<keyword evidence="3 4" id="KW-0012">Acyltransferase</keyword>
<dbReference type="EMBL" id="VWPJ01000015">
    <property type="protein sequence ID" value="KAA5604675.1"/>
    <property type="molecule type" value="Genomic_DNA"/>
</dbReference>
<dbReference type="GO" id="GO:0016746">
    <property type="term" value="F:acyltransferase activity"/>
    <property type="evidence" value="ECO:0007669"/>
    <property type="project" value="UniProtKB-KW"/>
</dbReference>
<evidence type="ECO:0000313" key="4">
    <source>
        <dbReference type="EMBL" id="KAA5604675.1"/>
    </source>
</evidence>
<dbReference type="InterPro" id="IPR011004">
    <property type="entry name" value="Trimer_LpxA-like_sf"/>
</dbReference>
<dbReference type="OrthoDB" id="9815592at2"/>
<dbReference type="AlphaFoldDB" id="A0A5M6IAC3"/>
<dbReference type="RefSeq" id="WP_150063214.1">
    <property type="nucleotide sequence ID" value="NZ_JACHII010000011.1"/>
</dbReference>
<dbReference type="PROSITE" id="PS00101">
    <property type="entry name" value="HEXAPEP_TRANSFERASES"/>
    <property type="match status" value="1"/>
</dbReference>
<keyword evidence="1 4" id="KW-0808">Transferase</keyword>
<accession>A0A5M6IAC3</accession>
<organism evidence="4 5">
    <name type="scientific">Roseospira marina</name>
    <dbReference type="NCBI Taxonomy" id="140057"/>
    <lineage>
        <taxon>Bacteria</taxon>
        <taxon>Pseudomonadati</taxon>
        <taxon>Pseudomonadota</taxon>
        <taxon>Alphaproteobacteria</taxon>
        <taxon>Rhodospirillales</taxon>
        <taxon>Rhodospirillaceae</taxon>
        <taxon>Roseospira</taxon>
    </lineage>
</organism>
<dbReference type="Gene3D" id="2.160.10.10">
    <property type="entry name" value="Hexapeptide repeat proteins"/>
    <property type="match status" value="1"/>
</dbReference>
<keyword evidence="5" id="KW-1185">Reference proteome</keyword>
<evidence type="ECO:0000256" key="3">
    <source>
        <dbReference type="ARBA" id="ARBA00023315"/>
    </source>
</evidence>
<dbReference type="InterPro" id="IPR018357">
    <property type="entry name" value="Hexapep_transf_CS"/>
</dbReference>
<dbReference type="Proteomes" id="UP000324065">
    <property type="component" value="Unassembled WGS sequence"/>
</dbReference>
<name>A0A5M6IAC3_9PROT</name>
<dbReference type="Pfam" id="PF00132">
    <property type="entry name" value="Hexapep"/>
    <property type="match status" value="1"/>
</dbReference>
<dbReference type="InterPro" id="IPR001451">
    <property type="entry name" value="Hexapep"/>
</dbReference>
<evidence type="ECO:0000256" key="1">
    <source>
        <dbReference type="ARBA" id="ARBA00022679"/>
    </source>
</evidence>
<protein>
    <submittedName>
        <fullName evidence="4">Acyltransferase</fullName>
    </submittedName>
</protein>
<dbReference type="InterPro" id="IPR051159">
    <property type="entry name" value="Hexapeptide_acetyltransf"/>
</dbReference>
<evidence type="ECO:0000256" key="2">
    <source>
        <dbReference type="ARBA" id="ARBA00022737"/>
    </source>
</evidence>
<proteinExistence type="predicted"/>
<reference evidence="4 5" key="1">
    <citation type="submission" date="2019-09" db="EMBL/GenBank/DDBJ databases">
        <title>Genome sequence of Roseospira marina, one of the more divergent members of the non-sulfur purple photosynthetic bacterial family, the Rhodospirillaceae.</title>
        <authorList>
            <person name="Meyer T."/>
            <person name="Kyndt J."/>
        </authorList>
    </citation>
    <scope>NUCLEOTIDE SEQUENCE [LARGE SCALE GENOMIC DNA]</scope>
    <source>
        <strain evidence="4 5">DSM 15113</strain>
    </source>
</reference>
<gene>
    <name evidence="4" type="ORF">F1188_14780</name>
</gene>
<evidence type="ECO:0000313" key="5">
    <source>
        <dbReference type="Proteomes" id="UP000324065"/>
    </source>
</evidence>
<dbReference type="CDD" id="cd04647">
    <property type="entry name" value="LbH_MAT_like"/>
    <property type="match status" value="1"/>
</dbReference>
<sequence length="204" mass="21904">MTDTPPPPGTEETAPHKRSLSRGRRLLRLLGGLFSPGAYLHALKIVNYYNYAHVQPMRRLRRGPDCAISPTAVFSDAERIELGARVRIGAGCYLWAGPRHGTIRIGDDCLFGPEVMITAADYRFNDGTPVTKQPMQEGNVTLGRDVWLATRVMVMPGVTIGDHAIVGAGAIVTKDLPARAIAVGAPARIVGERADVAAGDRPKG</sequence>